<comment type="similarity">
    <text evidence="1">Belongs to the Gfa family.</text>
</comment>
<dbReference type="PANTHER" id="PTHR28620:SF1">
    <property type="entry name" value="CENP-V_GFA DOMAIN-CONTAINING PROTEIN"/>
    <property type="match status" value="1"/>
</dbReference>
<keyword evidence="6" id="KW-1185">Reference proteome</keyword>
<dbReference type="Gene3D" id="2.170.150.70">
    <property type="match status" value="1"/>
</dbReference>
<accession>A0ABQ3A6F1</accession>
<sequence length="149" mass="16047">MPRLNNAFAFRGGCHCGQLRVDFSTALDPASITPRACDCSFCQKHGAAYISDPAGQLSVTMQSADALRRYRQGSNTAEFLLCDRCGVLVAVVFEHNARIYGAVNARSLDGATGFGAAIPASPQLLAPGEKVERWSQLWVPDVELVTSDR</sequence>
<dbReference type="Pfam" id="PF04828">
    <property type="entry name" value="GFA"/>
    <property type="match status" value="1"/>
</dbReference>
<reference evidence="6" key="1">
    <citation type="journal article" date="2019" name="Int. J. Syst. Evol. Microbiol.">
        <title>The Global Catalogue of Microorganisms (GCM) 10K type strain sequencing project: providing services to taxonomists for standard genome sequencing and annotation.</title>
        <authorList>
            <consortium name="The Broad Institute Genomics Platform"/>
            <consortium name="The Broad Institute Genome Sequencing Center for Infectious Disease"/>
            <person name="Wu L."/>
            <person name="Ma J."/>
        </authorList>
    </citation>
    <scope>NUCLEOTIDE SEQUENCE [LARGE SCALE GENOMIC DNA]</scope>
    <source>
        <strain evidence="6">KCTC 22232</strain>
    </source>
</reference>
<evidence type="ECO:0000313" key="5">
    <source>
        <dbReference type="EMBL" id="GGY33889.1"/>
    </source>
</evidence>
<evidence type="ECO:0000259" key="4">
    <source>
        <dbReference type="PROSITE" id="PS51891"/>
    </source>
</evidence>
<organism evidence="5 6">
    <name type="scientific">Rhodanobacter panaciterrae</name>
    <dbReference type="NCBI Taxonomy" id="490572"/>
    <lineage>
        <taxon>Bacteria</taxon>
        <taxon>Pseudomonadati</taxon>
        <taxon>Pseudomonadota</taxon>
        <taxon>Gammaproteobacteria</taxon>
        <taxon>Lysobacterales</taxon>
        <taxon>Rhodanobacteraceae</taxon>
        <taxon>Rhodanobacter</taxon>
    </lineage>
</organism>
<dbReference type="PANTHER" id="PTHR28620">
    <property type="entry name" value="CENTROMERE PROTEIN V"/>
    <property type="match status" value="1"/>
</dbReference>
<feature type="domain" description="CENP-V/GFA" evidence="4">
    <location>
        <begin position="10"/>
        <end position="129"/>
    </location>
</feature>
<evidence type="ECO:0000313" key="6">
    <source>
        <dbReference type="Proteomes" id="UP000621898"/>
    </source>
</evidence>
<dbReference type="InterPro" id="IPR052355">
    <property type="entry name" value="CENP-V-like"/>
</dbReference>
<dbReference type="SUPFAM" id="SSF51316">
    <property type="entry name" value="Mss4-like"/>
    <property type="match status" value="1"/>
</dbReference>
<dbReference type="RefSeq" id="WP_189442278.1">
    <property type="nucleotide sequence ID" value="NZ_BMXT01000004.1"/>
</dbReference>
<dbReference type="InterPro" id="IPR006913">
    <property type="entry name" value="CENP-V/GFA"/>
</dbReference>
<comment type="caution">
    <text evidence="5">The sequence shown here is derived from an EMBL/GenBank/DDBJ whole genome shotgun (WGS) entry which is preliminary data.</text>
</comment>
<keyword evidence="2" id="KW-0479">Metal-binding</keyword>
<dbReference type="InterPro" id="IPR011057">
    <property type="entry name" value="Mss4-like_sf"/>
</dbReference>
<evidence type="ECO:0000256" key="1">
    <source>
        <dbReference type="ARBA" id="ARBA00005495"/>
    </source>
</evidence>
<evidence type="ECO:0000256" key="3">
    <source>
        <dbReference type="ARBA" id="ARBA00022833"/>
    </source>
</evidence>
<keyword evidence="3" id="KW-0862">Zinc</keyword>
<dbReference type="PROSITE" id="PS51891">
    <property type="entry name" value="CENP_V_GFA"/>
    <property type="match status" value="1"/>
</dbReference>
<proteinExistence type="inferred from homology"/>
<gene>
    <name evidence="5" type="ORF">GCM10008098_29060</name>
</gene>
<evidence type="ECO:0000256" key="2">
    <source>
        <dbReference type="ARBA" id="ARBA00022723"/>
    </source>
</evidence>
<dbReference type="Proteomes" id="UP000621898">
    <property type="component" value="Unassembled WGS sequence"/>
</dbReference>
<name>A0ABQ3A6F1_9GAMM</name>
<dbReference type="EMBL" id="BMXT01000004">
    <property type="protein sequence ID" value="GGY33889.1"/>
    <property type="molecule type" value="Genomic_DNA"/>
</dbReference>
<protein>
    <recommendedName>
        <fullName evidence="4">CENP-V/GFA domain-containing protein</fullName>
    </recommendedName>
</protein>